<evidence type="ECO:0000313" key="2">
    <source>
        <dbReference type="EMBL" id="CAK0787744.1"/>
    </source>
</evidence>
<dbReference type="PANTHER" id="PTHR48079:SF6">
    <property type="entry name" value="NAD(P)-BINDING DOMAIN-CONTAINING PROTEIN-RELATED"/>
    <property type="match status" value="1"/>
</dbReference>
<dbReference type="GO" id="GO:0005737">
    <property type="term" value="C:cytoplasm"/>
    <property type="evidence" value="ECO:0007669"/>
    <property type="project" value="TreeGrafter"/>
</dbReference>
<dbReference type="SUPFAM" id="SSF51735">
    <property type="entry name" value="NAD(P)-binding Rossmann-fold domains"/>
    <property type="match status" value="1"/>
</dbReference>
<sequence>MKVFVTGATGYCGAPVVKLLLAEGHHVVGLVRSEASAERLRKAGGEPLTGTVDDLDVLAKAAAAADGVIHTAFRHDGSVPYTDACKIDCAAIKAMTDAMAGTDKPFVMSSGTGVVGETGPQPVTEEFPIDPEHALATRVSTERAAVVAAGRGVRASVLRLPMYVWGNNGSYFIPLNIAAAKQHGKAHYILPGSQQTSGVHVDDLARLYVLALKHAPAGTVYFATTSNNSSARSIAEACASNAGVGTEGISYEDAIAQKIWPDWVASLYVLNNRADSTKAEKMLGWGDFKNTDMLADIVSGSYAAKA</sequence>
<evidence type="ECO:0000313" key="3">
    <source>
        <dbReference type="Proteomes" id="UP001314263"/>
    </source>
</evidence>
<dbReference type="PANTHER" id="PTHR48079">
    <property type="entry name" value="PROTEIN YEEZ"/>
    <property type="match status" value="1"/>
</dbReference>
<dbReference type="InterPro" id="IPR036291">
    <property type="entry name" value="NAD(P)-bd_dom_sf"/>
</dbReference>
<protein>
    <recommendedName>
        <fullName evidence="1">NAD-dependent epimerase/dehydratase domain-containing protein</fullName>
    </recommendedName>
</protein>
<organism evidence="2 3">
    <name type="scientific">Coccomyxa viridis</name>
    <dbReference type="NCBI Taxonomy" id="1274662"/>
    <lineage>
        <taxon>Eukaryota</taxon>
        <taxon>Viridiplantae</taxon>
        <taxon>Chlorophyta</taxon>
        <taxon>core chlorophytes</taxon>
        <taxon>Trebouxiophyceae</taxon>
        <taxon>Trebouxiophyceae incertae sedis</taxon>
        <taxon>Coccomyxaceae</taxon>
        <taxon>Coccomyxa</taxon>
    </lineage>
</organism>
<dbReference type="InterPro" id="IPR001509">
    <property type="entry name" value="Epimerase_deHydtase"/>
</dbReference>
<dbReference type="GO" id="GO:0004029">
    <property type="term" value="F:aldehyde dehydrogenase (NAD+) activity"/>
    <property type="evidence" value="ECO:0007669"/>
    <property type="project" value="TreeGrafter"/>
</dbReference>
<dbReference type="Proteomes" id="UP001314263">
    <property type="component" value="Unassembled WGS sequence"/>
</dbReference>
<dbReference type="EMBL" id="CAUYUE010000018">
    <property type="protein sequence ID" value="CAK0787744.1"/>
    <property type="molecule type" value="Genomic_DNA"/>
</dbReference>
<proteinExistence type="predicted"/>
<evidence type="ECO:0000259" key="1">
    <source>
        <dbReference type="Pfam" id="PF01370"/>
    </source>
</evidence>
<name>A0AAV1IP48_9CHLO</name>
<comment type="caution">
    <text evidence="2">The sequence shown here is derived from an EMBL/GenBank/DDBJ whole genome shotgun (WGS) entry which is preliminary data.</text>
</comment>
<dbReference type="InterPro" id="IPR051783">
    <property type="entry name" value="NAD(P)-dependent_oxidoreduct"/>
</dbReference>
<keyword evidence="3" id="KW-1185">Reference proteome</keyword>
<dbReference type="Gene3D" id="3.40.50.720">
    <property type="entry name" value="NAD(P)-binding Rossmann-like Domain"/>
    <property type="match status" value="1"/>
</dbReference>
<gene>
    <name evidence="2" type="ORF">CVIRNUC_010966</name>
</gene>
<reference evidence="2 3" key="1">
    <citation type="submission" date="2023-10" db="EMBL/GenBank/DDBJ databases">
        <authorList>
            <person name="Maclean D."/>
            <person name="Macfadyen A."/>
        </authorList>
    </citation>
    <scope>NUCLEOTIDE SEQUENCE [LARGE SCALE GENOMIC DNA]</scope>
</reference>
<dbReference type="Pfam" id="PF01370">
    <property type="entry name" value="Epimerase"/>
    <property type="match status" value="1"/>
</dbReference>
<dbReference type="AlphaFoldDB" id="A0AAV1IP48"/>
<accession>A0AAV1IP48</accession>
<feature type="domain" description="NAD-dependent epimerase/dehydratase" evidence="1">
    <location>
        <begin position="3"/>
        <end position="220"/>
    </location>
</feature>